<name>A0A9C9EKE1_UNCW3</name>
<accession>A0A9C9EKE1</accession>
<gene>
    <name evidence="1" type="ORF">ENI34_00385</name>
</gene>
<dbReference type="AlphaFoldDB" id="A0A9C9EKE1"/>
<reference evidence="1" key="1">
    <citation type="journal article" date="2020" name="mSystems">
        <title>Genome- and Community-Level Interaction Insights into Carbon Utilization and Element Cycling Functions of Hydrothermarchaeota in Hydrothermal Sediment.</title>
        <authorList>
            <person name="Zhou Z."/>
            <person name="Liu Y."/>
            <person name="Xu W."/>
            <person name="Pan J."/>
            <person name="Luo Z.H."/>
            <person name="Li M."/>
        </authorList>
    </citation>
    <scope>NUCLEOTIDE SEQUENCE</scope>
    <source>
        <strain evidence="1">HyVt-388</strain>
    </source>
</reference>
<organism evidence="1 2">
    <name type="scientific">candidate division WOR-3 bacterium</name>
    <dbReference type="NCBI Taxonomy" id="2052148"/>
    <lineage>
        <taxon>Bacteria</taxon>
        <taxon>Bacteria division WOR-3</taxon>
    </lineage>
</organism>
<comment type="caution">
    <text evidence="1">The sequence shown here is derived from an EMBL/GenBank/DDBJ whole genome shotgun (WGS) entry which is preliminary data.</text>
</comment>
<protein>
    <submittedName>
        <fullName evidence="1">Uncharacterized protein</fullName>
    </submittedName>
</protein>
<dbReference type="Proteomes" id="UP000885826">
    <property type="component" value="Unassembled WGS sequence"/>
</dbReference>
<sequence length="666" mass="78025">MKTTYFKPSIHGWPFANRWRKGVCFEIYGYCQNISMGFCGGMCWTALDRFYRAIPIFRDLQRPQQGDSLYKEIWNAQKRSASPDALWNIFDQQRSSNSKQGKNTQKEWNKIKRKLDVFKPVTITLIAHANDLNPFDIKDSHRVVAYAYDIGAPDRQAPAGADQKVTLWIYDPNLPDNDDVRLTFYLGSRNNEIKLRHNFGYIYDFKFHGFFMDDKNRVYSHSEATQIQIDPSQRLRILSATLVNYDLKFSWRCRFVPYFNIIIDDDAWLNNRQLQSQYLPDRGKVDKQCPSRNGSMSIPLKLIRKVSIIKVQLLGDDNYTQSIEIDAKPVIKCYPYVHQRACGDLPEVCDSQLGDQDLYIKNENPSNSEIRQLDTSEFRWVFVTPPARDLRRSENPQDDLTTAYVEIIEKKQLGNIISPIFANFEERNLAPPTTKSGLVKVYQNNRLVYALSLNSLRNNGQKLFNGFQNNPTDYDHDTWVKFTFQAKDKYGLIVRGKTIFYGKSIILQCKTAEIHVFDPNKFRMLEAVVMELIEKQLLDLKIGITSRRPFPRPQPIAADSLKVLRKIHKHRRLQEILNKTFRSIWTNRRTWQQIWAAQSKIIKRSAEDEIIYLEGKYKKGRLMKLTRELQMSQQGKFNLCVVNIVTTKVLNKLRRDRNFMKMLKLL</sequence>
<proteinExistence type="predicted"/>
<evidence type="ECO:0000313" key="1">
    <source>
        <dbReference type="EMBL" id="HEC77583.1"/>
    </source>
</evidence>
<dbReference type="EMBL" id="DRIG01000005">
    <property type="protein sequence ID" value="HEC77583.1"/>
    <property type="molecule type" value="Genomic_DNA"/>
</dbReference>
<evidence type="ECO:0000313" key="2">
    <source>
        <dbReference type="Proteomes" id="UP000885826"/>
    </source>
</evidence>